<keyword evidence="2" id="KW-1185">Reference proteome</keyword>
<proteinExistence type="predicted"/>
<dbReference type="PROSITE" id="PS51257">
    <property type="entry name" value="PROKAR_LIPOPROTEIN"/>
    <property type="match status" value="1"/>
</dbReference>
<evidence type="ECO:0000313" key="2">
    <source>
        <dbReference type="Proteomes" id="UP000187266"/>
    </source>
</evidence>
<dbReference type="RefSeq" id="WP_076979070.1">
    <property type="nucleotide sequence ID" value="NZ_CP019124.1"/>
</dbReference>
<dbReference type="Proteomes" id="UP000187266">
    <property type="component" value="Chromosome"/>
</dbReference>
<dbReference type="Pfam" id="PF03886">
    <property type="entry name" value="ABC_trans_aux"/>
    <property type="match status" value="1"/>
</dbReference>
<evidence type="ECO:0000313" key="1">
    <source>
        <dbReference type="EMBL" id="APX89047.1"/>
    </source>
</evidence>
<dbReference type="SUPFAM" id="SSF159594">
    <property type="entry name" value="XCC0632-like"/>
    <property type="match status" value="1"/>
</dbReference>
<gene>
    <name evidence="1" type="ORF">BV394_04330</name>
</gene>
<dbReference type="AlphaFoldDB" id="A0A1U7DGC8"/>
<sequence length="191" mass="20574">MIRRHVFLAVPALSAVALLAACSGSPDRYSVEAPTVTSQQRIVFRSVEIRQVSLPSHAAAEEISLQEPGGKVVEEDGALWSDSPERAIGLELSRHLTRMTGARIAPDPWPFEAYPDARLEVRFAELVASKAGVMRGEGQYFVSATSGGRERTGLFELAVPFDAKGGPPAVAAARGRLIRDLAELLAREGLR</sequence>
<dbReference type="InterPro" id="IPR005586">
    <property type="entry name" value="ABC_trans_aux"/>
</dbReference>
<dbReference type="STRING" id="1267768.BV394_04330"/>
<accession>A0A2M9DF05</accession>
<reference evidence="1 2" key="1">
    <citation type="submission" date="2017-01" db="EMBL/GenBank/DDBJ databases">
        <title>Genomic analysis of Xuhuaishuia manganoxidans DY6-4.</title>
        <authorList>
            <person name="Wang X."/>
        </authorList>
    </citation>
    <scope>NUCLEOTIDE SEQUENCE [LARGE SCALE GENOMIC DNA]</scope>
    <source>
        <strain evidence="1 2">DY6-4</strain>
    </source>
</reference>
<organism evidence="1 2">
    <name type="scientific">Brevirhabdus pacifica</name>
    <dbReference type="NCBI Taxonomy" id="1267768"/>
    <lineage>
        <taxon>Bacteria</taxon>
        <taxon>Pseudomonadati</taxon>
        <taxon>Pseudomonadota</taxon>
        <taxon>Alphaproteobacteria</taxon>
        <taxon>Rhodobacterales</taxon>
        <taxon>Paracoccaceae</taxon>
        <taxon>Brevirhabdus</taxon>
    </lineage>
</organism>
<name>A0A1U7DGC8_9RHOB</name>
<accession>A0A1U7DGC8</accession>
<dbReference type="EMBL" id="CP019124">
    <property type="protein sequence ID" value="APX89047.1"/>
    <property type="molecule type" value="Genomic_DNA"/>
</dbReference>
<dbReference type="OrthoDB" id="7858211at2"/>
<dbReference type="Gene3D" id="3.40.50.10610">
    <property type="entry name" value="ABC-type transport auxiliary lipoprotein component"/>
    <property type="match status" value="1"/>
</dbReference>
<protein>
    <submittedName>
        <fullName evidence="1">Uncharacterized protein</fullName>
    </submittedName>
</protein>